<dbReference type="EMBL" id="CAIIXF020000007">
    <property type="protein sequence ID" value="CAH1788370.1"/>
    <property type="molecule type" value="Genomic_DNA"/>
</dbReference>
<sequence>MMRVLYIIGLVSFGLTMVQCREVKAKKQNKIKKELNKVLMAYQAAWLLPECATKMMPNCSKAAMSWSKTAILAGEGCPTWYGQSGIQQMIEYEKKMYPDRYLTVEWERVTGTKSTAFGFGLCKAIRKNPMTGMEETMRQWRMFAYFCKEKGMWKIQYQAELNVFNGAPMTTMTYGMEGDMGGMGGGMDGGMEGGMEG</sequence>
<name>A0A8J1Y5P4_OWEFU</name>
<gene>
    <name evidence="1" type="ORF">OFUS_LOCUS13918</name>
</gene>
<evidence type="ECO:0000313" key="1">
    <source>
        <dbReference type="EMBL" id="CAH1788370.1"/>
    </source>
</evidence>
<organism evidence="1 2">
    <name type="scientific">Owenia fusiformis</name>
    <name type="common">Polychaete worm</name>
    <dbReference type="NCBI Taxonomy" id="6347"/>
    <lineage>
        <taxon>Eukaryota</taxon>
        <taxon>Metazoa</taxon>
        <taxon>Spiralia</taxon>
        <taxon>Lophotrochozoa</taxon>
        <taxon>Annelida</taxon>
        <taxon>Polychaeta</taxon>
        <taxon>Sedentaria</taxon>
        <taxon>Canalipalpata</taxon>
        <taxon>Sabellida</taxon>
        <taxon>Oweniida</taxon>
        <taxon>Oweniidae</taxon>
        <taxon>Owenia</taxon>
    </lineage>
</organism>
<accession>A0A8J1Y5P4</accession>
<proteinExistence type="predicted"/>
<comment type="caution">
    <text evidence="1">The sequence shown here is derived from an EMBL/GenBank/DDBJ whole genome shotgun (WGS) entry which is preliminary data.</text>
</comment>
<dbReference type="Proteomes" id="UP000749559">
    <property type="component" value="Unassembled WGS sequence"/>
</dbReference>
<protein>
    <submittedName>
        <fullName evidence="1">Uncharacterized protein</fullName>
    </submittedName>
</protein>
<dbReference type="AlphaFoldDB" id="A0A8J1Y5P4"/>
<reference evidence="1" key="1">
    <citation type="submission" date="2022-03" db="EMBL/GenBank/DDBJ databases">
        <authorList>
            <person name="Martin C."/>
        </authorList>
    </citation>
    <scope>NUCLEOTIDE SEQUENCE</scope>
</reference>
<evidence type="ECO:0000313" key="2">
    <source>
        <dbReference type="Proteomes" id="UP000749559"/>
    </source>
</evidence>
<keyword evidence="2" id="KW-1185">Reference proteome</keyword>